<feature type="domain" description="KilA-N DNA-binding" evidence="2">
    <location>
        <begin position="13"/>
        <end position="96"/>
    </location>
</feature>
<name>D6SPS4_9BACT</name>
<dbReference type="eggNOG" id="COG0449">
    <property type="taxonomic scope" value="Bacteria"/>
</dbReference>
<dbReference type="GO" id="GO:0003677">
    <property type="term" value="F:DNA binding"/>
    <property type="evidence" value="ECO:0007669"/>
    <property type="project" value="UniProtKB-KW"/>
</dbReference>
<accession>D6SPS4</accession>
<protein>
    <submittedName>
        <fullName evidence="3">KilA-N, DNA-binding domain protein</fullName>
    </submittedName>
</protein>
<dbReference type="InterPro" id="IPR018873">
    <property type="entry name" value="KilA-N_DNA-bd_domain"/>
</dbReference>
<dbReference type="RefSeq" id="WP_008870068.1">
    <property type="nucleotide sequence ID" value="NZ_ACJN02000002.1"/>
</dbReference>
<gene>
    <name evidence="3" type="ORF">Dthio_PD2126</name>
</gene>
<dbReference type="EMBL" id="ACJN02000002">
    <property type="protein sequence ID" value="EFI34750.1"/>
    <property type="molecule type" value="Genomic_DNA"/>
</dbReference>
<evidence type="ECO:0000259" key="2">
    <source>
        <dbReference type="Pfam" id="PF10543"/>
    </source>
</evidence>
<evidence type="ECO:0000313" key="4">
    <source>
        <dbReference type="Proteomes" id="UP000005496"/>
    </source>
</evidence>
<dbReference type="Pfam" id="PF10543">
    <property type="entry name" value="ORF6N"/>
    <property type="match status" value="1"/>
</dbReference>
<dbReference type="AlphaFoldDB" id="D6SPS4"/>
<sequence length="179" mass="21073">MSDLIPLEAITAKIIVLRGMKVMLDRDLAELYGVETKVLKQAVRRNIKRFPEDFMFKLSKQEVMNLRSQFVTSRWGGARYYPMAFTEQGVAMLSSVLNSERAVQVNIQIMRAFTRLRRMLADNEDLRRRIEEMEAKYDEQFRLVFEAIKQLLSEEEKTGPKIGYLREEVEKYPQQEPSE</sequence>
<keyword evidence="3" id="KW-0238">DNA-binding</keyword>
<dbReference type="Proteomes" id="UP000005496">
    <property type="component" value="Unassembled WGS sequence"/>
</dbReference>
<keyword evidence="1" id="KW-0175">Coiled coil</keyword>
<organism evidence="3 4">
    <name type="scientific">Desulfonatronospira thiodismutans ASO3-1</name>
    <dbReference type="NCBI Taxonomy" id="555779"/>
    <lineage>
        <taxon>Bacteria</taxon>
        <taxon>Pseudomonadati</taxon>
        <taxon>Thermodesulfobacteriota</taxon>
        <taxon>Desulfovibrionia</taxon>
        <taxon>Desulfovibrionales</taxon>
        <taxon>Desulfonatronovibrionaceae</taxon>
        <taxon>Desulfonatronospira</taxon>
    </lineage>
</organism>
<proteinExistence type="predicted"/>
<evidence type="ECO:0000256" key="1">
    <source>
        <dbReference type="SAM" id="Coils"/>
    </source>
</evidence>
<comment type="caution">
    <text evidence="3">The sequence shown here is derived from an EMBL/GenBank/DDBJ whole genome shotgun (WGS) entry which is preliminary data.</text>
</comment>
<reference evidence="3" key="1">
    <citation type="submission" date="2010-05" db="EMBL/GenBank/DDBJ databases">
        <title>The draft genome of Desulfonatronospira thiodismutans ASO3-1.</title>
        <authorList>
            <consortium name="US DOE Joint Genome Institute (JGI-PGF)"/>
            <person name="Lucas S."/>
            <person name="Copeland A."/>
            <person name="Lapidus A."/>
            <person name="Cheng J.-F."/>
            <person name="Bruce D."/>
            <person name="Goodwin L."/>
            <person name="Pitluck S."/>
            <person name="Chertkov O."/>
            <person name="Brettin T."/>
            <person name="Detter J.C."/>
            <person name="Han C."/>
            <person name="Land M.L."/>
            <person name="Hauser L."/>
            <person name="Kyrpides N."/>
            <person name="Mikhailova N."/>
            <person name="Muyzer G."/>
            <person name="Woyke T."/>
        </authorList>
    </citation>
    <scope>NUCLEOTIDE SEQUENCE [LARGE SCALE GENOMIC DNA]</scope>
    <source>
        <strain evidence="3">ASO3-1</strain>
    </source>
</reference>
<feature type="coiled-coil region" evidence="1">
    <location>
        <begin position="116"/>
        <end position="143"/>
    </location>
</feature>
<keyword evidence="4" id="KW-1185">Reference proteome</keyword>
<evidence type="ECO:0000313" key="3">
    <source>
        <dbReference type="EMBL" id="EFI34750.1"/>
    </source>
</evidence>
<dbReference type="OrthoDB" id="9816206at2"/>